<organism evidence="1 2">
    <name type="scientific">Enhygromyxa salina</name>
    <dbReference type="NCBI Taxonomy" id="215803"/>
    <lineage>
        <taxon>Bacteria</taxon>
        <taxon>Pseudomonadati</taxon>
        <taxon>Myxococcota</taxon>
        <taxon>Polyangia</taxon>
        <taxon>Nannocystales</taxon>
        <taxon>Nannocystaceae</taxon>
        <taxon>Enhygromyxa</taxon>
    </lineage>
</organism>
<proteinExistence type="predicted"/>
<gene>
    <name evidence="1" type="ORF">ENSA7_21390</name>
</gene>
<dbReference type="EMBL" id="PVNL01000044">
    <property type="protein sequence ID" value="PRQ08167.1"/>
    <property type="molecule type" value="Genomic_DNA"/>
</dbReference>
<reference evidence="1 2" key="1">
    <citation type="submission" date="2018-03" db="EMBL/GenBank/DDBJ databases">
        <title>Draft Genome Sequences of the Obligatory Marine Myxobacteria Enhygromyxa salina SWB007.</title>
        <authorList>
            <person name="Poehlein A."/>
            <person name="Moghaddam J.A."/>
            <person name="Harms H."/>
            <person name="Alanjari M."/>
            <person name="Koenig G.M."/>
            <person name="Daniel R."/>
            <person name="Schaeberle T.F."/>
        </authorList>
    </citation>
    <scope>NUCLEOTIDE SEQUENCE [LARGE SCALE GENOMIC DNA]</scope>
    <source>
        <strain evidence="1 2">SWB007</strain>
    </source>
</reference>
<comment type="caution">
    <text evidence="1">The sequence shown here is derived from an EMBL/GenBank/DDBJ whole genome shotgun (WGS) entry which is preliminary data.</text>
</comment>
<dbReference type="AlphaFoldDB" id="A0A2S9YST8"/>
<evidence type="ECO:0000313" key="2">
    <source>
        <dbReference type="Proteomes" id="UP000238823"/>
    </source>
</evidence>
<dbReference type="Proteomes" id="UP000238823">
    <property type="component" value="Unassembled WGS sequence"/>
</dbReference>
<protein>
    <submittedName>
        <fullName evidence="1">Uncharacterized protein</fullName>
    </submittedName>
</protein>
<evidence type="ECO:0000313" key="1">
    <source>
        <dbReference type="EMBL" id="PRQ08167.1"/>
    </source>
</evidence>
<sequence>MMRRELAQMVVERGAIVYVRESTMMQAQVNL</sequence>
<name>A0A2S9YST8_9BACT</name>
<accession>A0A2S9YST8</accession>